<dbReference type="InterPro" id="IPR003439">
    <property type="entry name" value="ABC_transporter-like_ATP-bd"/>
</dbReference>
<dbReference type="Pfam" id="PF02687">
    <property type="entry name" value="FtsX"/>
    <property type="match status" value="1"/>
</dbReference>
<dbReference type="Pfam" id="PF00005">
    <property type="entry name" value="ABC_tran"/>
    <property type="match status" value="1"/>
</dbReference>
<reference evidence="16 17" key="1">
    <citation type="submission" date="2014-03" db="EMBL/GenBank/DDBJ databases">
        <title>Draft genome sequence of the Serratia grimesii strain a2.</title>
        <authorList>
            <person name="Toymentseva A."/>
            <person name="Kazakov S."/>
            <person name="Giliazeva A."/>
            <person name="Ismagilova R."/>
            <person name="Shah R."/>
            <person name="Sharipova M."/>
            <person name="Khaitlina S."/>
            <person name="Mardanova A."/>
        </authorList>
    </citation>
    <scope>NUCLEOTIDE SEQUENCE [LARGE SCALE GENOMIC DNA]</scope>
    <source>
        <strain evidence="16 17">A2</strain>
    </source>
</reference>
<keyword evidence="5 13" id="KW-0812">Transmembrane</keyword>
<keyword evidence="7" id="KW-0067">ATP-binding</keyword>
<dbReference type="Gene3D" id="3.40.50.300">
    <property type="entry name" value="P-loop containing nucleotide triphosphate hydrolases"/>
    <property type="match status" value="1"/>
</dbReference>
<dbReference type="FunFam" id="3.40.50.300:FF:000032">
    <property type="entry name" value="Export ABC transporter ATP-binding protein"/>
    <property type="match status" value="1"/>
</dbReference>
<dbReference type="AlphaFoldDB" id="A0A9C7R0N5"/>
<dbReference type="InterPro" id="IPR027417">
    <property type="entry name" value="P-loop_NTPase"/>
</dbReference>
<sequence>MMALLELSGISRSYQSGDQTVAVLKNVSLRIDAGEMVAIMGASGSGKSTLMNILGCLDKPSAGVYRVAGQDVATLNGDALARLRREHFGFIFQRYHLLPHLSAAHNVEVPAVYAGLGKAARRERAVALLQRLGLSERVGYRPSQLSGGQQQRVSIARALMNGGQVILADEPTGALDSHSGEEVMTILKQLREQGHTVIIVTHDPAVAQQAERVIEIRDGEIIADSCPEQRSNPNAKPLEMAAPAPSWQQTAGRFREALVMAWRAMAASKMRTALTMLGIIIGIASVVSILVIGDAAKQMVLADIKSIGTNTVDIYPGKDFGDDDPTFRQALKYDDLAALREQPYVSALSPTIASSMRLRLGNVDVAANVTGVSEQFFRVYGMTFTQGTGIDQLQVQSQSQTVVIDANTQRRLFPHQKDVVGKVILVGNMPATVVGVAKEKQSMFGSSKTLNVWVPYSTMANRLMGNAYFDSITVRIREGYNSQEAEQQLTRLLTLRHGKKDIFTYNMDSLVQTAEKTTRTLQLFLTLVAVISLVVGGIGVMNIMLVSVTERTREIGIRMAVGARSGDVLQQFLIEAVLVCLVGGALGITLSFAIGLLVQVVLPGWQISFPPAALLSAFVCSTAIGVVFGYLPARSAARLNPIDALARE</sequence>
<comment type="caution">
    <text evidence="15">The sequence shown here is derived from an EMBL/GenBank/DDBJ whole genome shotgun (WGS) entry which is preliminary data.</text>
</comment>
<dbReference type="SMART" id="SM00382">
    <property type="entry name" value="AAA"/>
    <property type="match status" value="1"/>
</dbReference>
<feature type="domain" description="ABC transporter" evidence="14">
    <location>
        <begin position="5"/>
        <end position="243"/>
    </location>
</feature>
<evidence type="ECO:0000256" key="1">
    <source>
        <dbReference type="ARBA" id="ARBA00004429"/>
    </source>
</evidence>
<dbReference type="GO" id="GO:0022857">
    <property type="term" value="F:transmembrane transporter activity"/>
    <property type="evidence" value="ECO:0007669"/>
    <property type="project" value="TreeGrafter"/>
</dbReference>
<dbReference type="InterPro" id="IPR003838">
    <property type="entry name" value="ABC3_permease_C"/>
</dbReference>
<dbReference type="PROSITE" id="PS00211">
    <property type="entry name" value="ABC_TRANSPORTER_1"/>
    <property type="match status" value="1"/>
</dbReference>
<dbReference type="GO" id="GO:0005886">
    <property type="term" value="C:plasma membrane"/>
    <property type="evidence" value="ECO:0007669"/>
    <property type="project" value="UniProtKB-SubCell"/>
</dbReference>
<feature type="transmembrane region" description="Helical" evidence="13">
    <location>
        <begin position="612"/>
        <end position="631"/>
    </location>
</feature>
<name>A0A9C7R0N5_9GAMM</name>
<dbReference type="InterPro" id="IPR025857">
    <property type="entry name" value="MacB_PCD"/>
</dbReference>
<evidence type="ECO:0000256" key="13">
    <source>
        <dbReference type="SAM" id="Phobius"/>
    </source>
</evidence>
<proteinExistence type="inferred from homology"/>
<dbReference type="RefSeq" id="WP_037421876.1">
    <property type="nucleotide sequence ID" value="NZ_CAMIRE010000001.1"/>
</dbReference>
<comment type="subcellular location">
    <subcellularLocation>
        <location evidence="1">Cell inner membrane</location>
        <topology evidence="1">Multi-pass membrane protein</topology>
    </subcellularLocation>
</comment>
<dbReference type="PANTHER" id="PTHR30572">
    <property type="entry name" value="MEMBRANE COMPONENT OF TRANSPORTER-RELATED"/>
    <property type="match status" value="1"/>
</dbReference>
<comment type="similarity">
    <text evidence="11">Belongs to the ABC transporter superfamily. Macrolide exporter (TC 3.A.1.122) family.</text>
</comment>
<keyword evidence="17" id="KW-1185">Reference proteome</keyword>
<dbReference type="EMBL" id="DPSM01000029">
    <property type="protein sequence ID" value="HCK02767.1"/>
    <property type="molecule type" value="Genomic_DNA"/>
</dbReference>
<dbReference type="InterPro" id="IPR017911">
    <property type="entry name" value="MacB-like_ATP-bd"/>
</dbReference>
<dbReference type="PROSITE" id="PS50893">
    <property type="entry name" value="ABC_TRANSPORTER_2"/>
    <property type="match status" value="1"/>
</dbReference>
<protein>
    <submittedName>
        <fullName evidence="15">MacB family efflux pump subunit</fullName>
    </submittedName>
    <submittedName>
        <fullName evidence="16">Macrolide transporter</fullName>
    </submittedName>
</protein>
<evidence type="ECO:0000256" key="3">
    <source>
        <dbReference type="ARBA" id="ARBA00022475"/>
    </source>
</evidence>
<keyword evidence="8" id="KW-1278">Translocase</keyword>
<organism evidence="15 18">
    <name type="scientific">Serratia grimesii</name>
    <dbReference type="NCBI Taxonomy" id="82995"/>
    <lineage>
        <taxon>Bacteria</taxon>
        <taxon>Pseudomonadati</taxon>
        <taxon>Pseudomonadota</taxon>
        <taxon>Gammaproteobacteria</taxon>
        <taxon>Enterobacterales</taxon>
        <taxon>Yersiniaceae</taxon>
        <taxon>Serratia</taxon>
    </lineage>
</organism>
<reference evidence="15 18" key="2">
    <citation type="journal article" date="2018" name="Nat. Biotechnol.">
        <title>A standardized bacterial taxonomy based on genome phylogeny substantially revises the tree of life.</title>
        <authorList>
            <person name="Parks D.H."/>
            <person name="Chuvochina M."/>
            <person name="Waite D.W."/>
            <person name="Rinke C."/>
            <person name="Skarshewski A."/>
            <person name="Chaumeil P.A."/>
            <person name="Hugenholtz P."/>
        </authorList>
    </citation>
    <scope>NUCLEOTIDE SEQUENCE [LARGE SCALE GENOMIC DNA]</scope>
    <source>
        <strain evidence="15">UBA11264</strain>
    </source>
</reference>
<feature type="transmembrane region" description="Helical" evidence="13">
    <location>
        <begin position="523"/>
        <end position="548"/>
    </location>
</feature>
<accession>A0A9C7R0N5</accession>
<dbReference type="GO" id="GO:1902495">
    <property type="term" value="C:transmembrane transporter complex"/>
    <property type="evidence" value="ECO:0007669"/>
    <property type="project" value="UniProtKB-ARBA"/>
</dbReference>
<evidence type="ECO:0000256" key="8">
    <source>
        <dbReference type="ARBA" id="ARBA00022967"/>
    </source>
</evidence>
<dbReference type="PANTHER" id="PTHR30572:SF7">
    <property type="entry name" value="MACROLIDE EXPORT ATP-BINDING_PERMEASE PROTEIN MACB"/>
    <property type="match status" value="1"/>
</dbReference>
<evidence type="ECO:0000313" key="15">
    <source>
        <dbReference type="EMBL" id="HCK02767.1"/>
    </source>
</evidence>
<feature type="transmembrane region" description="Helical" evidence="13">
    <location>
        <begin position="572"/>
        <end position="600"/>
    </location>
</feature>
<dbReference type="Proteomes" id="UP000262210">
    <property type="component" value="Unassembled WGS sequence"/>
</dbReference>
<evidence type="ECO:0000313" key="17">
    <source>
        <dbReference type="Proteomes" id="UP000028721"/>
    </source>
</evidence>
<evidence type="ECO:0000256" key="9">
    <source>
        <dbReference type="ARBA" id="ARBA00022989"/>
    </source>
</evidence>
<dbReference type="CDD" id="cd03255">
    <property type="entry name" value="ABC_MJ0796_LolCDE_FtsE"/>
    <property type="match status" value="1"/>
</dbReference>
<evidence type="ECO:0000256" key="12">
    <source>
        <dbReference type="SAM" id="MobiDB-lite"/>
    </source>
</evidence>
<dbReference type="GO" id="GO:0016887">
    <property type="term" value="F:ATP hydrolysis activity"/>
    <property type="evidence" value="ECO:0007669"/>
    <property type="project" value="InterPro"/>
</dbReference>
<dbReference type="SUPFAM" id="SSF52540">
    <property type="entry name" value="P-loop containing nucleoside triphosphate hydrolases"/>
    <property type="match status" value="1"/>
</dbReference>
<evidence type="ECO:0000256" key="7">
    <source>
        <dbReference type="ARBA" id="ARBA00022840"/>
    </source>
</evidence>
<evidence type="ECO:0000256" key="11">
    <source>
        <dbReference type="ARBA" id="ARBA00038388"/>
    </source>
</evidence>
<keyword evidence="3" id="KW-1003">Cell membrane</keyword>
<gene>
    <name evidence="16" type="ORF">CR62_06855</name>
    <name evidence="15" type="ORF">DHV72_22465</name>
</gene>
<keyword evidence="4" id="KW-0997">Cell inner membrane</keyword>
<dbReference type="NCBIfam" id="NF007826">
    <property type="entry name" value="PRK10535.1"/>
    <property type="match status" value="1"/>
</dbReference>
<evidence type="ECO:0000256" key="5">
    <source>
        <dbReference type="ARBA" id="ARBA00022692"/>
    </source>
</evidence>
<evidence type="ECO:0000256" key="2">
    <source>
        <dbReference type="ARBA" id="ARBA00022448"/>
    </source>
</evidence>
<evidence type="ECO:0000313" key="18">
    <source>
        <dbReference type="Proteomes" id="UP000262210"/>
    </source>
</evidence>
<dbReference type="GO" id="GO:0005524">
    <property type="term" value="F:ATP binding"/>
    <property type="evidence" value="ECO:0007669"/>
    <property type="project" value="UniProtKB-KW"/>
</dbReference>
<keyword evidence="10 13" id="KW-0472">Membrane</keyword>
<feature type="transmembrane region" description="Helical" evidence="13">
    <location>
        <begin position="273"/>
        <end position="293"/>
    </location>
</feature>
<dbReference type="Proteomes" id="UP000028721">
    <property type="component" value="Unassembled WGS sequence"/>
</dbReference>
<dbReference type="InterPro" id="IPR050250">
    <property type="entry name" value="Macrolide_Exporter_MacB"/>
</dbReference>
<evidence type="ECO:0000256" key="6">
    <source>
        <dbReference type="ARBA" id="ARBA00022741"/>
    </source>
</evidence>
<keyword evidence="6" id="KW-0547">Nucleotide-binding</keyword>
<feature type="region of interest" description="Disordered" evidence="12">
    <location>
        <begin position="225"/>
        <end position="246"/>
    </location>
</feature>
<evidence type="ECO:0000313" key="16">
    <source>
        <dbReference type="EMBL" id="KFB88031.1"/>
    </source>
</evidence>
<keyword evidence="9 13" id="KW-1133">Transmembrane helix</keyword>
<keyword evidence="2" id="KW-0813">Transport</keyword>
<evidence type="ECO:0000256" key="10">
    <source>
        <dbReference type="ARBA" id="ARBA00023136"/>
    </source>
</evidence>
<dbReference type="EMBL" id="JGVP01000018">
    <property type="protein sequence ID" value="KFB88031.1"/>
    <property type="molecule type" value="Genomic_DNA"/>
</dbReference>
<evidence type="ECO:0000256" key="4">
    <source>
        <dbReference type="ARBA" id="ARBA00022519"/>
    </source>
</evidence>
<dbReference type="Pfam" id="PF12704">
    <property type="entry name" value="MacB_PCD"/>
    <property type="match status" value="1"/>
</dbReference>
<dbReference type="InterPro" id="IPR003593">
    <property type="entry name" value="AAA+_ATPase"/>
</dbReference>
<dbReference type="InterPro" id="IPR017871">
    <property type="entry name" value="ABC_transporter-like_CS"/>
</dbReference>
<evidence type="ECO:0000259" key="14">
    <source>
        <dbReference type="PROSITE" id="PS50893"/>
    </source>
</evidence>